<comment type="caution">
    <text evidence="3">The sequence shown here is derived from an EMBL/GenBank/DDBJ whole genome shotgun (WGS) entry which is preliminary data.</text>
</comment>
<name>A0A4Q1HQ68_9BURK</name>
<gene>
    <name evidence="3" type="ORF">C7R54_05845</name>
</gene>
<keyword evidence="4" id="KW-1185">Reference proteome</keyword>
<keyword evidence="1" id="KW-1133">Transmembrane helix</keyword>
<feature type="transmembrane region" description="Helical" evidence="1">
    <location>
        <begin position="15"/>
        <end position="35"/>
    </location>
</feature>
<feature type="transmembrane region" description="Helical" evidence="1">
    <location>
        <begin position="180"/>
        <end position="206"/>
    </location>
</feature>
<feature type="transmembrane region" description="Helical" evidence="1">
    <location>
        <begin position="144"/>
        <end position="168"/>
    </location>
</feature>
<dbReference type="EMBL" id="PYAL01000001">
    <property type="protein sequence ID" value="RXN93222.1"/>
    <property type="molecule type" value="Genomic_DNA"/>
</dbReference>
<reference evidence="3 4" key="1">
    <citation type="journal article" date="2017" name="Int. J. Syst. Evol. Microbiol.">
        <title>Achromobacter aloeverae sp. nov., isolated from the root of Aloe vera (L.) Burm.f.</title>
        <authorList>
            <person name="Kuncharoen N."/>
            <person name="Muramatsu Y."/>
            <person name="Shibata C."/>
            <person name="Kamakura Y."/>
            <person name="Nakagawa Y."/>
            <person name="Tanasupawat S."/>
        </authorList>
    </citation>
    <scope>NUCLEOTIDE SEQUENCE [LARGE SCALE GENOMIC DNA]</scope>
    <source>
        <strain evidence="3 4">AVA-1</strain>
    </source>
</reference>
<dbReference type="PANTHER" id="PTHR35152">
    <property type="entry name" value="DOMAIN SIGNALLING PROTEIN, PUTATIVE (AFU_ORTHOLOGUE AFUA_5G11310)-RELATED"/>
    <property type="match status" value="1"/>
</dbReference>
<dbReference type="Pfam" id="PF03707">
    <property type="entry name" value="MHYT"/>
    <property type="match status" value="2"/>
</dbReference>
<evidence type="ECO:0000313" key="3">
    <source>
        <dbReference type="EMBL" id="RXN93222.1"/>
    </source>
</evidence>
<keyword evidence="1" id="KW-0812">Transmembrane</keyword>
<feature type="transmembrane region" description="Helical" evidence="1">
    <location>
        <begin position="85"/>
        <end position="104"/>
    </location>
</feature>
<evidence type="ECO:0000313" key="4">
    <source>
        <dbReference type="Proteomes" id="UP000290849"/>
    </source>
</evidence>
<dbReference type="InterPro" id="IPR005330">
    <property type="entry name" value="MHYT_dom"/>
</dbReference>
<dbReference type="OrthoDB" id="3763366at2"/>
<evidence type="ECO:0000259" key="2">
    <source>
        <dbReference type="PROSITE" id="PS50924"/>
    </source>
</evidence>
<dbReference type="RefSeq" id="WP_129149178.1">
    <property type="nucleotide sequence ID" value="NZ_JBHSDO010000006.1"/>
</dbReference>
<dbReference type="Proteomes" id="UP000290849">
    <property type="component" value="Unassembled WGS sequence"/>
</dbReference>
<protein>
    <submittedName>
        <fullName evidence="3">Signal protein</fullName>
    </submittedName>
</protein>
<dbReference type="AlphaFoldDB" id="A0A4Q1HQ68"/>
<accession>A0A4Q1HQ68</accession>
<sequence>MSPGDIVPLAFHESVVALSFVVAALGSYVALLAATRIRAAGREGAHMGYVAVAAFAMGGVGIWSMHFIGMQAQRLPFIVGYQAGWTALSLAVAVVFSGAAFWYVGRSAFTLGRCVAGGILAGLGVAGMHYLGMAAMRMPGTVSYVPGMVAASVVVAIVAATAALWLAFNIQNEWQRPIAALVMALAVCGMHYTAAAGGLVICIAPGEAASWTIGGASLPYVVFILSALALLAIRWQLHRTSTQYRAHLAARVDALIDNNGSSLASLPRRPGPP</sequence>
<organism evidence="3 4">
    <name type="scientific">Achromobacter aloeverae</name>
    <dbReference type="NCBI Taxonomy" id="1750518"/>
    <lineage>
        <taxon>Bacteria</taxon>
        <taxon>Pseudomonadati</taxon>
        <taxon>Pseudomonadota</taxon>
        <taxon>Betaproteobacteria</taxon>
        <taxon>Burkholderiales</taxon>
        <taxon>Alcaligenaceae</taxon>
        <taxon>Achromobacter</taxon>
    </lineage>
</organism>
<proteinExistence type="predicted"/>
<feature type="transmembrane region" description="Helical" evidence="1">
    <location>
        <begin position="111"/>
        <end position="132"/>
    </location>
</feature>
<keyword evidence="1" id="KW-0472">Membrane</keyword>
<dbReference type="PROSITE" id="PS50924">
    <property type="entry name" value="MHYT"/>
    <property type="match status" value="1"/>
</dbReference>
<feature type="transmembrane region" description="Helical" evidence="1">
    <location>
        <begin position="218"/>
        <end position="237"/>
    </location>
</feature>
<feature type="domain" description="MHYT" evidence="2">
    <location>
        <begin position="11"/>
        <end position="201"/>
    </location>
</feature>
<evidence type="ECO:0000256" key="1">
    <source>
        <dbReference type="PROSITE-ProRule" id="PRU00244"/>
    </source>
</evidence>
<feature type="transmembrane region" description="Helical" evidence="1">
    <location>
        <begin position="47"/>
        <end position="65"/>
    </location>
</feature>
<dbReference type="PANTHER" id="PTHR35152:SF1">
    <property type="entry name" value="DOMAIN SIGNALLING PROTEIN, PUTATIVE (AFU_ORTHOLOGUE AFUA_5G11310)-RELATED"/>
    <property type="match status" value="1"/>
</dbReference>
<dbReference type="GO" id="GO:0016020">
    <property type="term" value="C:membrane"/>
    <property type="evidence" value="ECO:0007669"/>
    <property type="project" value="UniProtKB-UniRule"/>
</dbReference>